<evidence type="ECO:0000256" key="3">
    <source>
        <dbReference type="ARBA" id="ARBA00022771"/>
    </source>
</evidence>
<evidence type="ECO:0000259" key="9">
    <source>
        <dbReference type="PROSITE" id="PS51905"/>
    </source>
</evidence>
<proteinExistence type="predicted"/>
<feature type="region of interest" description="Disordered" evidence="8">
    <location>
        <begin position="195"/>
        <end position="217"/>
    </location>
</feature>
<sequence>MGWELPSCLSRRATAFPATAFLGPGRRGIRDNLQAALSTVAPALPGGPVGAEARALAMESMFEDDISILTQEALGPSEVWLDAPGDPSLGGDMCSASHFALITAYGDIKERLGGLERENATLRRRLKVYEIKYPLINDFGEEHGFSLYEIKDGSLLEMEKVSLQQRLNQFQHERALVETHLRQICGLEQQLRQQQSLRDAAFPSPSPPPTPGPPCADLDLHYLALRGGSGLSHGWPGPTASVSELERRRLEEALEAAQGEARGAQLREEQLQAECERLQGELKQLQESRAQDLASNQSERDMAWVKRVGDDQVNLALAYTELTEELGRLRELSSLQGRILRTLLQEQARSGGQRHSPLSQRHSPAPQCPSPSPPARAAPPCPPCQSPAPQRRSPGPPCPSPQQRRSPASPSCPSPVPQRRSPVPPPCQPPSPQRRSPGPPACPAPQPRPPPPPPPGDRTPAERAYAKPPSHHVKAGFQGRRSYSELAEGAAYAGAPPPWLQAEAATLPKPRAYGELYGPGRPLSPRRAFEGIRLRFEKQPSEEEEWAVPASPPSPEAGTIRCASFCAGFPIPEAPAAAYAHAEHAQSWPSINLLMETVGSDIRSCPLCQLGFPVGYPDDALIKHIDSHLENSKI</sequence>
<feature type="region of interest" description="Disordered" evidence="8">
    <location>
        <begin position="347"/>
        <end position="481"/>
    </location>
</feature>
<evidence type="ECO:0000256" key="8">
    <source>
        <dbReference type="SAM" id="MobiDB-lite"/>
    </source>
</evidence>
<feature type="domain" description="UBZ1-type" evidence="9">
    <location>
        <begin position="602"/>
        <end position="628"/>
    </location>
</feature>
<feature type="coiled-coil region" evidence="7">
    <location>
        <begin position="105"/>
        <end position="132"/>
    </location>
</feature>
<keyword evidence="5 7" id="KW-0175">Coiled coil</keyword>
<dbReference type="Pfam" id="PF12845">
    <property type="entry name" value="TBD"/>
    <property type="match status" value="1"/>
</dbReference>
<evidence type="ECO:0000256" key="7">
    <source>
        <dbReference type="SAM" id="Coils"/>
    </source>
</evidence>
<gene>
    <name evidence="10" type="primary">TBKBP1</name>
</gene>
<protein>
    <submittedName>
        <fullName evidence="10">TBK1 binding protein 1</fullName>
    </submittedName>
</protein>
<evidence type="ECO:0000256" key="6">
    <source>
        <dbReference type="PROSITE-ProRule" id="PRU01253"/>
    </source>
</evidence>
<keyword evidence="3 6" id="KW-0863">Zinc-finger</keyword>
<dbReference type="InterPro" id="IPR024581">
    <property type="entry name" value="TBD"/>
</dbReference>
<organism evidence="10 11">
    <name type="scientific">Canis lupus familiaris</name>
    <name type="common">Dog</name>
    <name type="synonym">Canis familiaris</name>
    <dbReference type="NCBI Taxonomy" id="9615"/>
    <lineage>
        <taxon>Eukaryota</taxon>
        <taxon>Metazoa</taxon>
        <taxon>Chordata</taxon>
        <taxon>Craniata</taxon>
        <taxon>Vertebrata</taxon>
        <taxon>Euteleostomi</taxon>
        <taxon>Mammalia</taxon>
        <taxon>Eutheria</taxon>
        <taxon>Laurasiatheria</taxon>
        <taxon>Carnivora</taxon>
        <taxon>Caniformia</taxon>
        <taxon>Canidae</taxon>
        <taxon>Canis</taxon>
    </lineage>
</organism>
<reference evidence="10" key="1">
    <citation type="submission" date="2019-03" db="EMBL/GenBank/DDBJ databases">
        <authorList>
            <person name="Warren W.C."/>
            <person name="Johnson G.S."/>
        </authorList>
    </citation>
    <scope>NUCLEOTIDE SEQUENCE [LARGE SCALE GENOMIC DNA]</scope>
    <source>
        <strain evidence="10">Basenji</strain>
    </source>
</reference>
<dbReference type="PANTHER" id="PTHR14432">
    <property type="entry name" value="PROSAPIP2 PROTEIN/5-AZACYTIDINE INDUCED GENE 2"/>
    <property type="match status" value="1"/>
</dbReference>
<accession>A0A8C0M9X4</accession>
<keyword evidence="2" id="KW-0479">Metal-binding</keyword>
<name>A0A8C0M9X4_CANLF</name>
<dbReference type="PANTHER" id="PTHR14432:SF2">
    <property type="entry name" value="TANK-BINDING KINASE 1-BINDING PROTEIN 1"/>
    <property type="match status" value="1"/>
</dbReference>
<dbReference type="PROSITE" id="PS51905">
    <property type="entry name" value="ZF_UBZ1"/>
    <property type="match status" value="1"/>
</dbReference>
<feature type="compositionally biased region" description="Pro residues" evidence="8">
    <location>
        <begin position="204"/>
        <end position="214"/>
    </location>
</feature>
<keyword evidence="1" id="KW-0597">Phosphoprotein</keyword>
<evidence type="ECO:0000256" key="2">
    <source>
        <dbReference type="ARBA" id="ARBA00022723"/>
    </source>
</evidence>
<feature type="coiled-coil region" evidence="7">
    <location>
        <begin position="240"/>
        <end position="295"/>
    </location>
</feature>
<dbReference type="Proteomes" id="UP000694429">
    <property type="component" value="Chromosome 9"/>
</dbReference>
<dbReference type="GO" id="GO:0008270">
    <property type="term" value="F:zinc ion binding"/>
    <property type="evidence" value="ECO:0007669"/>
    <property type="project" value="UniProtKB-KW"/>
</dbReference>
<dbReference type="AlphaFoldDB" id="A0A8C0M9X4"/>
<evidence type="ECO:0000313" key="10">
    <source>
        <dbReference type="Ensembl" id="ENSCAFP00030004146.1"/>
    </source>
</evidence>
<dbReference type="Ensembl" id="ENSCAFT00030004668.1">
    <property type="protein sequence ID" value="ENSCAFP00030004146.1"/>
    <property type="gene ID" value="ENSCAFG00030002524.1"/>
</dbReference>
<evidence type="ECO:0000256" key="5">
    <source>
        <dbReference type="ARBA" id="ARBA00023054"/>
    </source>
</evidence>
<feature type="compositionally biased region" description="Pro residues" evidence="8">
    <location>
        <begin position="366"/>
        <end position="386"/>
    </location>
</feature>
<dbReference type="InterPro" id="IPR051891">
    <property type="entry name" value="TBK1-IKBKE_adapters"/>
</dbReference>
<evidence type="ECO:0000313" key="11">
    <source>
        <dbReference type="Proteomes" id="UP000694429"/>
    </source>
</evidence>
<evidence type="ECO:0000256" key="4">
    <source>
        <dbReference type="ARBA" id="ARBA00022833"/>
    </source>
</evidence>
<dbReference type="InterPro" id="IPR041641">
    <property type="entry name" value="CALCOCO1/2_Zn_UBZ1"/>
</dbReference>
<feature type="compositionally biased region" description="Pro residues" evidence="8">
    <location>
        <begin position="410"/>
        <end position="457"/>
    </location>
</feature>
<reference evidence="10" key="2">
    <citation type="submission" date="2025-08" db="UniProtKB">
        <authorList>
            <consortium name="Ensembl"/>
        </authorList>
    </citation>
    <scope>IDENTIFICATION</scope>
</reference>
<keyword evidence="4" id="KW-0862">Zinc</keyword>
<evidence type="ECO:0000256" key="1">
    <source>
        <dbReference type="ARBA" id="ARBA00022553"/>
    </source>
</evidence>